<organism evidence="1">
    <name type="scientific">marine sediment metagenome</name>
    <dbReference type="NCBI Taxonomy" id="412755"/>
    <lineage>
        <taxon>unclassified sequences</taxon>
        <taxon>metagenomes</taxon>
        <taxon>ecological metagenomes</taxon>
    </lineage>
</organism>
<reference evidence="1" key="1">
    <citation type="journal article" date="2015" name="Nature">
        <title>Complex archaea that bridge the gap between prokaryotes and eukaryotes.</title>
        <authorList>
            <person name="Spang A."/>
            <person name="Saw J.H."/>
            <person name="Jorgensen S.L."/>
            <person name="Zaremba-Niedzwiedzka K."/>
            <person name="Martijn J."/>
            <person name="Lind A.E."/>
            <person name="van Eijk R."/>
            <person name="Schleper C."/>
            <person name="Guy L."/>
            <person name="Ettema T.J."/>
        </authorList>
    </citation>
    <scope>NUCLEOTIDE SEQUENCE</scope>
</reference>
<comment type="caution">
    <text evidence="1">The sequence shown here is derived from an EMBL/GenBank/DDBJ whole genome shotgun (WGS) entry which is preliminary data.</text>
</comment>
<protein>
    <submittedName>
        <fullName evidence="1">Uncharacterized protein</fullName>
    </submittedName>
</protein>
<dbReference type="AlphaFoldDB" id="A0A0F9DQ04"/>
<name>A0A0F9DQ04_9ZZZZ</name>
<dbReference type="EMBL" id="LAZR01038369">
    <property type="protein sequence ID" value="KKL19741.1"/>
    <property type="molecule type" value="Genomic_DNA"/>
</dbReference>
<sequence length="71" mass="8244">MEWHYVEVVIEENIEGVIKIPNGGYKYLVENINRKLSLAKIASSHKGKEIIDDVIDNDLPKLVEVLRNRRK</sequence>
<evidence type="ECO:0000313" key="1">
    <source>
        <dbReference type="EMBL" id="KKL19741.1"/>
    </source>
</evidence>
<gene>
    <name evidence="1" type="ORF">LCGC14_2462450</name>
</gene>
<accession>A0A0F9DQ04</accession>
<proteinExistence type="predicted"/>